<sequence length="210" mass="22605">MNNYGVIVNDVGLEPFVKALQDKVCGPLAQALFKAHPHGHPAADFDSTHSFIVKYRGDEDPHLDVHTDDSDVTFNACLGRDFEGCGLVFCGMIGAKDHRQHCKTYEHRVGTCVCHLGSKRHGADDITRGERLNLIVWNHGLAFASPGAGAAAPEELREGGGRAGPALRVLHARPRLRQVQALPGGQGGLPAARLVPAQRDRVPGFEPDSI</sequence>
<name>A0ABR1G7F3_AURAN</name>
<dbReference type="PANTHER" id="PTHR24014">
    <property type="entry name" value="2-OXOGLUTARATE AND IRON-DEPENDENT OXYGENASE DOMAIN-CONTAINING PROTEIN 2"/>
    <property type="match status" value="1"/>
</dbReference>
<evidence type="ECO:0000313" key="4">
    <source>
        <dbReference type="EMBL" id="KAK7248893.1"/>
    </source>
</evidence>
<accession>A0ABR1G7F3</accession>
<dbReference type="PANTHER" id="PTHR24014:SF4">
    <property type="entry name" value="2-OXOGLUTARATE AND IRON-DEPENDENT OXYGENASE DOMAIN-CONTAINING PROTEIN 2"/>
    <property type="match status" value="1"/>
</dbReference>
<dbReference type="PROSITE" id="PS51471">
    <property type="entry name" value="FE2OG_OXY"/>
    <property type="match status" value="1"/>
</dbReference>
<keyword evidence="2" id="KW-0479">Metal-binding</keyword>
<dbReference type="Proteomes" id="UP001363151">
    <property type="component" value="Unassembled WGS sequence"/>
</dbReference>
<keyword evidence="2" id="KW-0560">Oxidoreductase</keyword>
<gene>
    <name evidence="4" type="ORF">SO694_00042279</name>
</gene>
<organism evidence="4 5">
    <name type="scientific">Aureococcus anophagefferens</name>
    <name type="common">Harmful bloom alga</name>
    <dbReference type="NCBI Taxonomy" id="44056"/>
    <lineage>
        <taxon>Eukaryota</taxon>
        <taxon>Sar</taxon>
        <taxon>Stramenopiles</taxon>
        <taxon>Ochrophyta</taxon>
        <taxon>Pelagophyceae</taxon>
        <taxon>Pelagomonadales</taxon>
        <taxon>Pelagomonadaceae</taxon>
        <taxon>Aureococcus</taxon>
    </lineage>
</organism>
<protein>
    <submittedName>
        <fullName evidence="4">Procollagen-lysine 5-dioxygenase</fullName>
    </submittedName>
</protein>
<reference evidence="4 5" key="1">
    <citation type="submission" date="2024-03" db="EMBL/GenBank/DDBJ databases">
        <title>Aureococcus anophagefferens CCMP1851 and Kratosvirus quantuckense: Draft genome of a second virus-susceptible host strain in the model system.</title>
        <authorList>
            <person name="Chase E."/>
            <person name="Truchon A.R."/>
            <person name="Schepens W."/>
            <person name="Wilhelm S.W."/>
        </authorList>
    </citation>
    <scope>NUCLEOTIDE SEQUENCE [LARGE SCALE GENOMIC DNA]</scope>
    <source>
        <strain evidence="4 5">CCMP1851</strain>
    </source>
</reference>
<comment type="caution">
    <text evidence="4">The sequence shown here is derived from an EMBL/GenBank/DDBJ whole genome shotgun (WGS) entry which is preliminary data.</text>
</comment>
<evidence type="ECO:0000313" key="5">
    <source>
        <dbReference type="Proteomes" id="UP001363151"/>
    </source>
</evidence>
<dbReference type="InterPro" id="IPR005123">
    <property type="entry name" value="Oxoglu/Fe-dep_dioxygenase_dom"/>
</dbReference>
<evidence type="ECO:0000256" key="1">
    <source>
        <dbReference type="ARBA" id="ARBA00022896"/>
    </source>
</evidence>
<keyword evidence="1" id="KW-0847">Vitamin C</keyword>
<proteinExistence type="inferred from homology"/>
<feature type="domain" description="Fe2OG dioxygenase" evidence="3">
    <location>
        <begin position="44"/>
        <end position="140"/>
    </location>
</feature>
<dbReference type="Gene3D" id="2.60.120.620">
    <property type="entry name" value="q2cbj1_9rhob like domain"/>
    <property type="match status" value="1"/>
</dbReference>
<dbReference type="EMBL" id="JBBJCI010000085">
    <property type="protein sequence ID" value="KAK7248893.1"/>
    <property type="molecule type" value="Genomic_DNA"/>
</dbReference>
<keyword evidence="2" id="KW-0408">Iron</keyword>
<comment type="similarity">
    <text evidence="2">Belongs to the iron/ascorbate-dependent oxidoreductase family.</text>
</comment>
<evidence type="ECO:0000256" key="2">
    <source>
        <dbReference type="RuleBase" id="RU003682"/>
    </source>
</evidence>
<evidence type="ECO:0000259" key="3">
    <source>
        <dbReference type="PROSITE" id="PS51471"/>
    </source>
</evidence>
<keyword evidence="5" id="KW-1185">Reference proteome</keyword>